<gene>
    <name evidence="8" type="primary">LOC111297811</name>
</gene>
<protein>
    <submittedName>
        <fullName evidence="8">Cytochrome P450 76A1-like</fullName>
    </submittedName>
</protein>
<dbReference type="CDD" id="cd11073">
    <property type="entry name" value="CYP76-like"/>
    <property type="match status" value="1"/>
</dbReference>
<dbReference type="AlphaFoldDB" id="A0A6P5Z5W9"/>
<keyword evidence="7" id="KW-1185">Reference proteome</keyword>
<dbReference type="KEGG" id="dzi:111297811"/>
<dbReference type="Gene3D" id="1.10.630.10">
    <property type="entry name" value="Cytochrome P450"/>
    <property type="match status" value="1"/>
</dbReference>
<dbReference type="GO" id="GO:0005506">
    <property type="term" value="F:iron ion binding"/>
    <property type="evidence" value="ECO:0007669"/>
    <property type="project" value="InterPro"/>
</dbReference>
<keyword evidence="6" id="KW-0503">Monooxygenase</keyword>
<dbReference type="OrthoDB" id="3934656at2759"/>
<dbReference type="PANTHER" id="PTHR47950">
    <property type="entry name" value="CYTOCHROME P450, FAMILY 76, SUBFAMILY C, POLYPEPTIDE 5-RELATED"/>
    <property type="match status" value="1"/>
</dbReference>
<dbReference type="GO" id="GO:0016705">
    <property type="term" value="F:oxidoreductase activity, acting on paired donors, with incorporation or reduction of molecular oxygen"/>
    <property type="evidence" value="ECO:0007669"/>
    <property type="project" value="InterPro"/>
</dbReference>
<evidence type="ECO:0000256" key="5">
    <source>
        <dbReference type="PIRSR" id="PIRSR602401-1"/>
    </source>
</evidence>
<keyword evidence="3 6" id="KW-0560">Oxidoreductase</keyword>
<keyword evidence="5 6" id="KW-0349">Heme</keyword>
<dbReference type="PRINTS" id="PR00385">
    <property type="entry name" value="P450"/>
</dbReference>
<name>A0A6P5Z5W9_DURZI</name>
<dbReference type="InterPro" id="IPR001128">
    <property type="entry name" value="Cyt_P450"/>
</dbReference>
<dbReference type="GO" id="GO:0004497">
    <property type="term" value="F:monooxygenase activity"/>
    <property type="evidence" value="ECO:0007669"/>
    <property type="project" value="UniProtKB-KW"/>
</dbReference>
<dbReference type="Pfam" id="PF00067">
    <property type="entry name" value="p450"/>
    <property type="match status" value="1"/>
</dbReference>
<comment type="cofactor">
    <cofactor evidence="5">
        <name>heme</name>
        <dbReference type="ChEBI" id="CHEBI:30413"/>
    </cofactor>
</comment>
<evidence type="ECO:0000256" key="3">
    <source>
        <dbReference type="ARBA" id="ARBA00023002"/>
    </source>
</evidence>
<proteinExistence type="inferred from homology"/>
<evidence type="ECO:0000256" key="6">
    <source>
        <dbReference type="RuleBase" id="RU000461"/>
    </source>
</evidence>
<dbReference type="PROSITE" id="PS00086">
    <property type="entry name" value="CYTOCHROME_P450"/>
    <property type="match status" value="1"/>
</dbReference>
<accession>A0A6P5Z5W9</accession>
<organism evidence="7 8">
    <name type="scientific">Durio zibethinus</name>
    <name type="common">Durian</name>
    <dbReference type="NCBI Taxonomy" id="66656"/>
    <lineage>
        <taxon>Eukaryota</taxon>
        <taxon>Viridiplantae</taxon>
        <taxon>Streptophyta</taxon>
        <taxon>Embryophyta</taxon>
        <taxon>Tracheophyta</taxon>
        <taxon>Spermatophyta</taxon>
        <taxon>Magnoliopsida</taxon>
        <taxon>eudicotyledons</taxon>
        <taxon>Gunneridae</taxon>
        <taxon>Pentapetalae</taxon>
        <taxon>rosids</taxon>
        <taxon>malvids</taxon>
        <taxon>Malvales</taxon>
        <taxon>Malvaceae</taxon>
        <taxon>Helicteroideae</taxon>
        <taxon>Durio</taxon>
    </lineage>
</organism>
<keyword evidence="2 5" id="KW-0479">Metal-binding</keyword>
<keyword evidence="4 5" id="KW-0408">Iron</keyword>
<evidence type="ECO:0000256" key="1">
    <source>
        <dbReference type="ARBA" id="ARBA00010617"/>
    </source>
</evidence>
<dbReference type="FunFam" id="1.10.630.10:FF:000007">
    <property type="entry name" value="Cytochrome P450 76C4"/>
    <property type="match status" value="1"/>
</dbReference>
<dbReference type="RefSeq" id="XP_022748158.1">
    <property type="nucleotide sequence ID" value="XM_022892423.1"/>
</dbReference>
<dbReference type="SUPFAM" id="SSF48264">
    <property type="entry name" value="Cytochrome P450"/>
    <property type="match status" value="1"/>
</dbReference>
<evidence type="ECO:0000313" key="7">
    <source>
        <dbReference type="Proteomes" id="UP000515121"/>
    </source>
</evidence>
<evidence type="ECO:0000256" key="2">
    <source>
        <dbReference type="ARBA" id="ARBA00022723"/>
    </source>
</evidence>
<dbReference type="GeneID" id="111297811"/>
<dbReference type="InterPro" id="IPR017972">
    <property type="entry name" value="Cyt_P450_CS"/>
</dbReference>
<comment type="similarity">
    <text evidence="1 6">Belongs to the cytochrome P450 family.</text>
</comment>
<evidence type="ECO:0000256" key="4">
    <source>
        <dbReference type="ARBA" id="ARBA00023004"/>
    </source>
</evidence>
<dbReference type="GO" id="GO:0020037">
    <property type="term" value="F:heme binding"/>
    <property type="evidence" value="ECO:0007669"/>
    <property type="project" value="InterPro"/>
</dbReference>
<dbReference type="Proteomes" id="UP000515121">
    <property type="component" value="Unplaced"/>
</dbReference>
<reference evidence="8" key="1">
    <citation type="submission" date="2025-08" db="UniProtKB">
        <authorList>
            <consortium name="RefSeq"/>
        </authorList>
    </citation>
    <scope>IDENTIFICATION</scope>
    <source>
        <tissue evidence="8">Fruit stalk</tissue>
    </source>
</reference>
<feature type="binding site" description="axial binding residue" evidence="5">
    <location>
        <position position="453"/>
    </location>
    <ligand>
        <name>heme</name>
        <dbReference type="ChEBI" id="CHEBI:30413"/>
    </ligand>
    <ligandPart>
        <name>Fe</name>
        <dbReference type="ChEBI" id="CHEBI:18248"/>
    </ligandPart>
</feature>
<dbReference type="PANTHER" id="PTHR47950:SF13">
    <property type="entry name" value="CYTOCHROME P450, FAMILY 76, SUBFAMILY G, POLYPEPTIDE 1"/>
    <property type="match status" value="1"/>
</dbReference>
<sequence>MDFEIFGLIAFAGAILWVACAMVNWLHRFQGSAGQLPPGPRRWPVVGNIFQLSREPPHLSITKLARQHGPIMTLWLGSMCYVVISSEEVAREMFKNHDVELAGRKIYESMKGNYGNEGSIITAQYGSKWRMLRRLCTTEFFVRNRLDAMKDIRRNCVDQMLEFIEDASNCGTHAVDIGRFFFLLAFNLIGNLMFSKDLLDPKSERGANFFYHAKKFMEFAGKPNVADFFPILKGFDPQGIKHRTQFHIEHAFQIVGEFIKERMESMENGCNEKKKRKDYLDVLLEFHGDGTEEPSSFSSTTINSIVLEMFAAATDTTTSTLEWAMSELLHNPTKLEKLQAELRSTIGPGKKVEENDIENLPYLTAVIKETLRLHPPLPFLVPHLAMASCKMLGYTIPKETQILVNVRAIGRDPKSWDDPLVFKPERFLELNNKMDYKGQHFGFIPFGSGRRMCPAVPLASLVLPLALGSLLHSFDWTLADGIKPEDLDMTERMAITLRKSVPLNVIPLPYNSNRD</sequence>
<dbReference type="PRINTS" id="PR00463">
    <property type="entry name" value="EP450I"/>
</dbReference>
<dbReference type="InterPro" id="IPR036396">
    <property type="entry name" value="Cyt_P450_sf"/>
</dbReference>
<evidence type="ECO:0000313" key="8">
    <source>
        <dbReference type="RefSeq" id="XP_022748158.1"/>
    </source>
</evidence>
<dbReference type="InterPro" id="IPR002401">
    <property type="entry name" value="Cyt_P450_E_grp-I"/>
</dbReference>